<proteinExistence type="inferred from homology"/>
<comment type="function">
    <text evidence="1">Involved in the assembly process of the P-ring formation. It may associate with FlgF on the rod constituting a structure essential for the P-ring assembly or may act as a modulator protein for the P-ring assembly.</text>
</comment>
<protein>
    <recommendedName>
        <fullName evidence="1">Flagella basal body P-ring formation protein FlgA</fullName>
    </recommendedName>
</protein>
<dbReference type="Proteomes" id="UP000253594">
    <property type="component" value="Unassembled WGS sequence"/>
</dbReference>
<sequence length="108" mass="11779">ADIALVERDVGLLTQGYLTDPARVVGQKLRRPVVNDQVLAPVFLEQAEAVRKGDQVVILARTATINVKMPGEALSDGAPGQQIRVRNLRSQRIIKARVIEPGTVEVNM</sequence>
<feature type="domain" description="Flagella basal body P-ring formation protein FlgA SAF" evidence="2">
    <location>
        <begin position="2"/>
        <end position="106"/>
    </location>
</feature>
<keyword evidence="3" id="KW-0969">Cilium</keyword>
<accession>A0A367M8L8</accession>
<dbReference type="EMBL" id="QORE01000536">
    <property type="protein sequence ID" value="RCI73738.1"/>
    <property type="molecule type" value="Genomic_DNA"/>
</dbReference>
<dbReference type="InterPro" id="IPR039246">
    <property type="entry name" value="Flagellar_FlgA"/>
</dbReference>
<dbReference type="Gene3D" id="2.30.30.760">
    <property type="match status" value="1"/>
</dbReference>
<reference evidence="3 4" key="1">
    <citation type="submission" date="2018-07" db="EMBL/GenBank/DDBJ databases">
        <title>Mechanisms of high-level aminoglycoside resistance among Gram-negative pathogens in Brazil.</title>
        <authorList>
            <person name="Ballaben A.S."/>
            <person name="Darini A.L.C."/>
            <person name="Doi Y."/>
        </authorList>
    </citation>
    <scope>NUCLEOTIDE SEQUENCE [LARGE SCALE GENOMIC DNA]</scope>
    <source>
        <strain evidence="3 4">B2-305</strain>
    </source>
</reference>
<dbReference type="NCBIfam" id="TIGR03170">
    <property type="entry name" value="flgA_cterm"/>
    <property type="match status" value="1"/>
</dbReference>
<evidence type="ECO:0000256" key="1">
    <source>
        <dbReference type="RuleBase" id="RU362063"/>
    </source>
</evidence>
<dbReference type="GO" id="GO:0042597">
    <property type="term" value="C:periplasmic space"/>
    <property type="evidence" value="ECO:0007669"/>
    <property type="project" value="UniProtKB-SubCell"/>
</dbReference>
<keyword evidence="1" id="KW-1005">Bacterial flagellum biogenesis</keyword>
<dbReference type="PANTHER" id="PTHR36307">
    <property type="entry name" value="FLAGELLA BASAL BODY P-RING FORMATION PROTEIN FLGA"/>
    <property type="match status" value="1"/>
</dbReference>
<dbReference type="CDD" id="cd11614">
    <property type="entry name" value="SAF_CpaB_FlgA_like"/>
    <property type="match status" value="1"/>
</dbReference>
<comment type="subcellular location">
    <subcellularLocation>
        <location evidence="1">Periplasm</location>
    </subcellularLocation>
</comment>
<name>A0A367M8L8_PSEAI</name>
<evidence type="ECO:0000313" key="4">
    <source>
        <dbReference type="Proteomes" id="UP000253594"/>
    </source>
</evidence>
<keyword evidence="3" id="KW-0966">Cell projection</keyword>
<dbReference type="AlphaFoldDB" id="A0A367M8L8"/>
<evidence type="ECO:0000313" key="3">
    <source>
        <dbReference type="EMBL" id="RCI73738.1"/>
    </source>
</evidence>
<comment type="caution">
    <text evidence="3">The sequence shown here is derived from an EMBL/GenBank/DDBJ whole genome shotgun (WGS) entry which is preliminary data.</text>
</comment>
<dbReference type="Gene3D" id="3.90.1210.10">
    <property type="entry name" value="Antifreeze-like/N-acetylneuraminic acid synthase C-terminal domain"/>
    <property type="match status" value="1"/>
</dbReference>
<dbReference type="Pfam" id="PF13144">
    <property type="entry name" value="ChapFlgA"/>
    <property type="match status" value="1"/>
</dbReference>
<evidence type="ECO:0000259" key="2">
    <source>
        <dbReference type="Pfam" id="PF13144"/>
    </source>
</evidence>
<gene>
    <name evidence="3" type="primary">flgA</name>
    <name evidence="3" type="ORF">DT376_16725</name>
</gene>
<keyword evidence="3" id="KW-0282">Flagellum</keyword>
<dbReference type="GO" id="GO:0044780">
    <property type="term" value="P:bacterial-type flagellum assembly"/>
    <property type="evidence" value="ECO:0007669"/>
    <property type="project" value="InterPro"/>
</dbReference>
<dbReference type="PANTHER" id="PTHR36307:SF1">
    <property type="entry name" value="FLAGELLA BASAL BODY P-RING FORMATION PROTEIN FLGA"/>
    <property type="match status" value="1"/>
</dbReference>
<dbReference type="InterPro" id="IPR017585">
    <property type="entry name" value="SAF_FlgA"/>
</dbReference>
<organism evidence="3 4">
    <name type="scientific">Pseudomonas aeruginosa</name>
    <dbReference type="NCBI Taxonomy" id="287"/>
    <lineage>
        <taxon>Bacteria</taxon>
        <taxon>Pseudomonadati</taxon>
        <taxon>Pseudomonadota</taxon>
        <taxon>Gammaproteobacteria</taxon>
        <taxon>Pseudomonadales</taxon>
        <taxon>Pseudomonadaceae</taxon>
        <taxon>Pseudomonas</taxon>
    </lineage>
</organism>
<feature type="non-terminal residue" evidence="3">
    <location>
        <position position="1"/>
    </location>
</feature>
<comment type="similarity">
    <text evidence="1">Belongs to the FlgA family.</text>
</comment>
<keyword evidence="1" id="KW-0574">Periplasm</keyword>